<evidence type="ECO:0008006" key="4">
    <source>
        <dbReference type="Google" id="ProtNLM"/>
    </source>
</evidence>
<gene>
    <name evidence="2" type="ORF">H4W34_002635</name>
</gene>
<protein>
    <recommendedName>
        <fullName evidence="4">Tachylectin</fullName>
    </recommendedName>
</protein>
<keyword evidence="3" id="KW-1185">Reference proteome</keyword>
<evidence type="ECO:0000313" key="3">
    <source>
        <dbReference type="Proteomes" id="UP000627838"/>
    </source>
</evidence>
<dbReference type="EMBL" id="JADBDZ010000001">
    <property type="protein sequence ID" value="MBE1532802.1"/>
    <property type="molecule type" value="Genomic_DNA"/>
</dbReference>
<dbReference type="RefSeq" id="WP_192759445.1">
    <property type="nucleotide sequence ID" value="NZ_JADBDZ010000001.1"/>
</dbReference>
<feature type="chain" id="PRO_5047170644" description="Tachylectin" evidence="1">
    <location>
        <begin position="33"/>
        <end position="361"/>
    </location>
</feature>
<reference evidence="2 3" key="1">
    <citation type="submission" date="2020-10" db="EMBL/GenBank/DDBJ databases">
        <title>Sequencing the genomes of 1000 actinobacteria strains.</title>
        <authorList>
            <person name="Klenk H.-P."/>
        </authorList>
    </citation>
    <scope>NUCLEOTIDE SEQUENCE [LARGE SCALE GENOMIC DNA]</scope>
    <source>
        <strain evidence="2 3">DSM 46744</strain>
    </source>
</reference>
<feature type="signal peptide" evidence="1">
    <location>
        <begin position="1"/>
        <end position="32"/>
    </location>
</feature>
<sequence length="361" mass="38665">MKSFRVRPAASIAVAVATVLASGGLFAGPAAAAEPPSLHASPTPLLWPRSGLESVSATGPDDVWAAGYQGYQGFWWAWEGLGGTYVHVLQPKAVVTRWNGTSWQTHDLPGTGGDARAERIEAGAPGNVWVQGTLHPHHVFNGTAHYIARWDGARWRQVSLPSTDCRPRLEDADASGAWFDCSGDVFRWEGGTWTRYDTDPEGQSTGVSAISSLSAGSAWAATTENLLRWDGSRWSPAPGLPEGGYWYDVLAVSATEVWAAGLAPGDGGRKQVVYRWDGAVWHEEAPRPSDGDDLYRAGDGTMWTHNRWTGELHRLDGGTWTPVDVPLPDDGEVNGVTTVPGAPTLWAVGETGDVPLVYRGG</sequence>
<proteinExistence type="predicted"/>
<organism evidence="2 3">
    <name type="scientific">Actinomadura algeriensis</name>
    <dbReference type="NCBI Taxonomy" id="1679523"/>
    <lineage>
        <taxon>Bacteria</taxon>
        <taxon>Bacillati</taxon>
        <taxon>Actinomycetota</taxon>
        <taxon>Actinomycetes</taxon>
        <taxon>Streptosporangiales</taxon>
        <taxon>Thermomonosporaceae</taxon>
        <taxon>Actinomadura</taxon>
    </lineage>
</organism>
<comment type="caution">
    <text evidence="2">The sequence shown here is derived from an EMBL/GenBank/DDBJ whole genome shotgun (WGS) entry which is preliminary data.</text>
</comment>
<name>A0ABR9JQJ5_9ACTN</name>
<accession>A0ABR9JQJ5</accession>
<evidence type="ECO:0000313" key="2">
    <source>
        <dbReference type="EMBL" id="MBE1532802.1"/>
    </source>
</evidence>
<keyword evidence="1" id="KW-0732">Signal</keyword>
<evidence type="ECO:0000256" key="1">
    <source>
        <dbReference type="SAM" id="SignalP"/>
    </source>
</evidence>
<dbReference type="Proteomes" id="UP000627838">
    <property type="component" value="Unassembled WGS sequence"/>
</dbReference>